<dbReference type="PANTHER" id="PTHR44846">
    <property type="entry name" value="MANNOSYL-D-GLYCERATE TRANSPORT/METABOLISM SYSTEM REPRESSOR MNGR-RELATED"/>
    <property type="match status" value="1"/>
</dbReference>
<protein>
    <submittedName>
        <fullName evidence="5">GntR family transcriptional regulator</fullName>
    </submittedName>
</protein>
<dbReference type="EMBL" id="NTHN02000016">
    <property type="protein sequence ID" value="MCT4370752.1"/>
    <property type="molecule type" value="Genomic_DNA"/>
</dbReference>
<dbReference type="InterPro" id="IPR028978">
    <property type="entry name" value="Chorismate_lyase_/UTRA_dom_sf"/>
</dbReference>
<sequence>MTDQHRQTLPEGGKARRVYLLLRDDILSGVHGAGSVLAGEQKLAEMHGVSRVTIRRALDALEEDRLIERRAGSGTRVREAVQPQTMAADMATLIPQIVKMGQHSARLLSFSYGAAPDHVAEAMELGEGNRVQRAVRVRLAGETPFSHLTTYVPEDIATNYSEADLANVPLYQLLERSGVRVSSASQRVGATLAGPDVAEALGVSVGAALLSLRRVVRDGDGRAVEYLAALYRPDRFELEMSLSRVGESAMRHWEPVVDQPRRDTEGQG</sequence>
<dbReference type="InterPro" id="IPR036388">
    <property type="entry name" value="WH-like_DNA-bd_sf"/>
</dbReference>
<comment type="caution">
    <text evidence="5">The sequence shown here is derived from an EMBL/GenBank/DDBJ whole genome shotgun (WGS) entry which is preliminary data.</text>
</comment>
<dbReference type="PROSITE" id="PS50949">
    <property type="entry name" value="HTH_GNTR"/>
    <property type="match status" value="1"/>
</dbReference>
<dbReference type="SMART" id="SM00866">
    <property type="entry name" value="UTRA"/>
    <property type="match status" value="1"/>
</dbReference>
<dbReference type="InterPro" id="IPR050679">
    <property type="entry name" value="Bact_HTH_transcr_reg"/>
</dbReference>
<keyword evidence="1" id="KW-0805">Transcription regulation</keyword>
<evidence type="ECO:0000313" key="5">
    <source>
        <dbReference type="EMBL" id="MCT4370752.1"/>
    </source>
</evidence>
<dbReference type="Pfam" id="PF07702">
    <property type="entry name" value="UTRA"/>
    <property type="match status" value="1"/>
</dbReference>
<dbReference type="PRINTS" id="PR00035">
    <property type="entry name" value="HTHGNTR"/>
</dbReference>
<dbReference type="SUPFAM" id="SSF64288">
    <property type="entry name" value="Chorismate lyase-like"/>
    <property type="match status" value="1"/>
</dbReference>
<dbReference type="SUPFAM" id="SSF46785">
    <property type="entry name" value="Winged helix' DNA-binding domain"/>
    <property type="match status" value="1"/>
</dbReference>
<dbReference type="InterPro" id="IPR000524">
    <property type="entry name" value="Tscrpt_reg_HTH_GntR"/>
</dbReference>
<dbReference type="RefSeq" id="WP_224844866.1">
    <property type="nucleotide sequence ID" value="NZ_NTHN02000016.1"/>
</dbReference>
<organism evidence="5 6">
    <name type="scientific">Alloyangia mangrovi</name>
    <dbReference type="NCBI Taxonomy" id="1779329"/>
    <lineage>
        <taxon>Bacteria</taxon>
        <taxon>Pseudomonadati</taxon>
        <taxon>Pseudomonadota</taxon>
        <taxon>Alphaproteobacteria</taxon>
        <taxon>Rhodobacterales</taxon>
        <taxon>Roseobacteraceae</taxon>
        <taxon>Alloyangia</taxon>
    </lineage>
</organism>
<evidence type="ECO:0000259" key="4">
    <source>
        <dbReference type="PROSITE" id="PS50949"/>
    </source>
</evidence>
<gene>
    <name evidence="5" type="ORF">CLG85_010665</name>
</gene>
<dbReference type="Pfam" id="PF00392">
    <property type="entry name" value="GntR"/>
    <property type="match status" value="1"/>
</dbReference>
<dbReference type="Gene3D" id="3.40.1410.10">
    <property type="entry name" value="Chorismate lyase-like"/>
    <property type="match status" value="1"/>
</dbReference>
<name>A0ABT2KN26_9RHOB</name>
<dbReference type="InterPro" id="IPR036390">
    <property type="entry name" value="WH_DNA-bd_sf"/>
</dbReference>
<dbReference type="SMART" id="SM00345">
    <property type="entry name" value="HTH_GNTR"/>
    <property type="match status" value="1"/>
</dbReference>
<keyword evidence="3" id="KW-0804">Transcription</keyword>
<keyword evidence="2" id="KW-0238">DNA-binding</keyword>
<dbReference type="PANTHER" id="PTHR44846:SF1">
    <property type="entry name" value="MANNOSYL-D-GLYCERATE TRANSPORT_METABOLISM SYSTEM REPRESSOR MNGR-RELATED"/>
    <property type="match status" value="1"/>
</dbReference>
<accession>A0ABT2KN26</accession>
<dbReference type="InterPro" id="IPR011663">
    <property type="entry name" value="UTRA"/>
</dbReference>
<evidence type="ECO:0000256" key="2">
    <source>
        <dbReference type="ARBA" id="ARBA00023125"/>
    </source>
</evidence>
<keyword evidence="6" id="KW-1185">Reference proteome</keyword>
<evidence type="ECO:0000256" key="3">
    <source>
        <dbReference type="ARBA" id="ARBA00023163"/>
    </source>
</evidence>
<feature type="domain" description="HTH gntR-type" evidence="4">
    <location>
        <begin position="12"/>
        <end position="80"/>
    </location>
</feature>
<evidence type="ECO:0000256" key="1">
    <source>
        <dbReference type="ARBA" id="ARBA00023015"/>
    </source>
</evidence>
<reference evidence="6" key="1">
    <citation type="submission" date="2023-07" db="EMBL/GenBank/DDBJ databases">
        <title>Yangia mangrovi SAOS 153D genome.</title>
        <authorList>
            <person name="Verma A."/>
            <person name="Pal Y."/>
            <person name="Sundharam S."/>
            <person name="Bisht B."/>
            <person name="Srinivasan K."/>
        </authorList>
    </citation>
    <scope>NUCLEOTIDE SEQUENCE [LARGE SCALE GENOMIC DNA]</scope>
    <source>
        <strain evidence="6">SAOS 153D</strain>
    </source>
</reference>
<dbReference type="CDD" id="cd07377">
    <property type="entry name" value="WHTH_GntR"/>
    <property type="match status" value="1"/>
</dbReference>
<dbReference type="Proteomes" id="UP000217448">
    <property type="component" value="Unassembled WGS sequence"/>
</dbReference>
<proteinExistence type="predicted"/>
<evidence type="ECO:0000313" key="6">
    <source>
        <dbReference type="Proteomes" id="UP000217448"/>
    </source>
</evidence>
<dbReference type="Gene3D" id="1.10.10.10">
    <property type="entry name" value="Winged helix-like DNA-binding domain superfamily/Winged helix DNA-binding domain"/>
    <property type="match status" value="1"/>
</dbReference>